<sequence>MECPSSLWSSCQTLSWLKENVAMATQICYTVGSNCSFQAAKRWQAALEQDILGNRARIELLKKEGRSLVRAHHPGSAKIEEFLGQLEVLWEELKHQHQRNVVVLQASEELNFRAVRVLQALGGLEAWLEAVGTSLRESSVAGDPESVSLAERESCLLETELTARGLQLQALRQEVDTLHTQRHLHTELLPARIQEVERKYRSVQSALTQQNAELQDTRMLTEFLERVELEGGRYSSLGEPLHSEIDSEASLLALPAVGGSMPLLEPIGDPVEELREAVEMLNDTARERGRSVCQDQAVQELLSRHAAVRVRVEKQTQRALSLAQEVTARESEMAVRCEPERSGLDTLQEQRHLLQAECAELQEEVEAVEGLAARLEELCPERLLVLGAEVQATLGAARELRSTMEDNQQRLRQFGQLRDFFRNYLAMISWTEDTRSYIFSESAKHLAKDSPLPVADRLDLQIEHKFKEFDELSTAAKKLIDSEHHLTKMIRERMEELRSMLGWILVHWRAQKAQWKRRKRRGDTEIHQDAIYTEATVCSSTAQDPPPQADPEGPSPGGSASQDRPMMAESSIAPSCGPEDQTAATQNTENNYEVMNSVSRCTGSDVTDGPPASGQNPSPQLLVLKDPASPSQPGTVNLILSFNTTGDSQRQGQEPDSDQLDRVSEPIHRVSTFLHVKDNTATGPVYESMSLPRLSSRVQASVSSSYHSASSSASSSSSSSSSTTPPAVTSTTSDGQAPQVSSVSFHTLPWGTPSSPPTTSTTSTSAASSILSSLKRRSKRRRQKKDVRRHTIQRIMGVEHQAEGEEPAPEPPAEREPIIYDTHTWPLKERRKRKSAGKSAAAAAAAATTAAGAESPELTDYLKNPLLSDIDAECSGELQSLRLISQGPDLPSKPSAPKVRGHCRFLSLGSVLSFDLPRDVGLIPCIPDVITIAPPESRRADPKSPEQSGDRSLALSTFKLARSPPARKDEQPRHSPPAEATLQTQHQADQEEHQAEAADSPDASLDEDSFPPPPSPVAQALSRVPSHSSLASIQVRGISRLSGLHEDTVSGGDNMAAKSDNNESKQHTADDQSPAKLRQTGPQRQPSVSENGISSVTEAKAYLTIATDSTTHACPSVHTVIEDLNEHKYRRTANSGAGAQGGKESPLVAVTQNHTSHMVLSFKASGNSSVGNSSGNSSVGNSSVGNSSGNSSVGNNSGNSSVGNSSVGNSSGNSSVGNNSVGNSSGSSSVGNSSVGNSREDSVDCGLSSSGSLKRCVEAPSPETPDSAPCRRAIARMRAVEAAGGKSKVATTTTAVTVDPSVHPNHQQFEEEEEELEDIWNQSSGYRHSICSDIMYQGYKAELCSTPPPQQMAPSPKEQAVVYRKLVTASAPNLLVAEFRLPPSIQSLLGYAKRPKEEAPMLGKRDRRSWAAFSQHDRSSKQATVAFNETASHPVSFPDMEDQRRYVYHYKEEEEEEEEEVERREGEQGEEVEVDTWGLKDLLSVHMGLEGPSSQSRHCTEEQGYMTITGGRCNTTNGQKPEFPSMEGTLERKHRLQPGGKKAPCRTWSTYHAILYRQTLSFYTDRKDTLRSSASSLPLNLSGAECVSAPEYAKKPHCFSLRLRDGSEYLLSASSRFMMRKWMLRIHANTGSEDAVPSMPMFPSASLQDDCVKMAHTPSSTCYCRGTCHCWSRDDVTSCLQTGPGWPKDGVVLLGDSNQGKREDAALTPASQAGHAEDDFDPLRLASVSTHTHTHSPLTHTQDWQSGASKRRSHSFTSATYQRIRPVRLPPSGGSQDSASNYSVTLFIGDQPSVFGSAAVPRKPVFGSALERPLELPLRNYASLPRPRNKSVFKKFFSKKD</sequence>
<comment type="similarity">
    <text evidence="1">Belongs to the spectrin family.</text>
</comment>
<feature type="compositionally biased region" description="Low complexity" evidence="6">
    <location>
        <begin position="757"/>
        <end position="773"/>
    </location>
</feature>
<dbReference type="Gene3D" id="2.30.29.30">
    <property type="entry name" value="Pleckstrin-homology domain (PH domain)/Phosphotyrosine-binding domain (PTB)"/>
    <property type="match status" value="1"/>
</dbReference>
<evidence type="ECO:0000313" key="9">
    <source>
        <dbReference type="Proteomes" id="UP001591681"/>
    </source>
</evidence>
<keyword evidence="5" id="KW-0175">Coiled coil</keyword>
<keyword evidence="2" id="KW-0117">Actin capping</keyword>
<dbReference type="PRINTS" id="PR00683">
    <property type="entry name" value="SPECTRINPH"/>
</dbReference>
<dbReference type="FunFam" id="2.30.29.30:FF:000024">
    <property type="entry name" value="Spectrin beta chain"/>
    <property type="match status" value="1"/>
</dbReference>
<dbReference type="GO" id="GO:0051693">
    <property type="term" value="P:actin filament capping"/>
    <property type="evidence" value="ECO:0007669"/>
    <property type="project" value="UniProtKB-KW"/>
</dbReference>
<feature type="region of interest" description="Disordered" evidence="6">
    <location>
        <begin position="538"/>
        <end position="584"/>
    </location>
</feature>
<dbReference type="CDD" id="cd00176">
    <property type="entry name" value="SPEC"/>
    <property type="match status" value="2"/>
</dbReference>
<organism evidence="8 9">
    <name type="scientific">Coilia grayii</name>
    <name type="common">Gray's grenadier anchovy</name>
    <dbReference type="NCBI Taxonomy" id="363190"/>
    <lineage>
        <taxon>Eukaryota</taxon>
        <taxon>Metazoa</taxon>
        <taxon>Chordata</taxon>
        <taxon>Craniata</taxon>
        <taxon>Vertebrata</taxon>
        <taxon>Euteleostomi</taxon>
        <taxon>Actinopterygii</taxon>
        <taxon>Neopterygii</taxon>
        <taxon>Teleostei</taxon>
        <taxon>Clupei</taxon>
        <taxon>Clupeiformes</taxon>
        <taxon>Clupeoidei</taxon>
        <taxon>Engraulidae</taxon>
        <taxon>Coilinae</taxon>
        <taxon>Coilia</taxon>
    </lineage>
</organism>
<dbReference type="EMBL" id="JBHFQA010000018">
    <property type="protein sequence ID" value="KAL2082856.1"/>
    <property type="molecule type" value="Genomic_DNA"/>
</dbReference>
<dbReference type="Pfam" id="PF00169">
    <property type="entry name" value="PH"/>
    <property type="match status" value="1"/>
</dbReference>
<feature type="compositionally biased region" description="Basic residues" evidence="6">
    <location>
        <begin position="774"/>
        <end position="792"/>
    </location>
</feature>
<feature type="region of interest" description="Disordered" evidence="6">
    <location>
        <begin position="961"/>
        <end position="1026"/>
    </location>
</feature>
<comment type="caution">
    <text evidence="8">The sequence shown here is derived from an EMBL/GenBank/DDBJ whole genome shotgun (WGS) entry which is preliminary data.</text>
</comment>
<dbReference type="SMART" id="SM00150">
    <property type="entry name" value="SPEC"/>
    <property type="match status" value="4"/>
</dbReference>
<dbReference type="Proteomes" id="UP001591681">
    <property type="component" value="Unassembled WGS sequence"/>
</dbReference>
<dbReference type="InterPro" id="IPR001849">
    <property type="entry name" value="PH_domain"/>
</dbReference>
<evidence type="ECO:0000256" key="5">
    <source>
        <dbReference type="SAM" id="Coils"/>
    </source>
</evidence>
<evidence type="ECO:0000313" key="8">
    <source>
        <dbReference type="EMBL" id="KAL2082856.1"/>
    </source>
</evidence>
<evidence type="ECO:0000259" key="7">
    <source>
        <dbReference type="PROSITE" id="PS50003"/>
    </source>
</evidence>
<dbReference type="InterPro" id="IPR002017">
    <property type="entry name" value="Spectrin_repeat"/>
</dbReference>
<keyword evidence="4" id="KW-0009">Actin-binding</keyword>
<evidence type="ECO:0000256" key="4">
    <source>
        <dbReference type="ARBA" id="ARBA00023203"/>
    </source>
</evidence>
<dbReference type="PROSITE" id="PS50003">
    <property type="entry name" value="PH_DOMAIN"/>
    <property type="match status" value="1"/>
</dbReference>
<feature type="compositionally biased region" description="Low complexity" evidence="6">
    <location>
        <begin position="707"/>
        <end position="733"/>
    </location>
</feature>
<name>A0ABD1J6P8_9TELE</name>
<evidence type="ECO:0000256" key="1">
    <source>
        <dbReference type="ARBA" id="ARBA00006826"/>
    </source>
</evidence>
<keyword evidence="3" id="KW-0677">Repeat</keyword>
<evidence type="ECO:0000256" key="3">
    <source>
        <dbReference type="ARBA" id="ARBA00022737"/>
    </source>
</evidence>
<keyword evidence="9" id="KW-1185">Reference proteome</keyword>
<dbReference type="SUPFAM" id="SSF46966">
    <property type="entry name" value="Spectrin repeat"/>
    <property type="match status" value="3"/>
</dbReference>
<dbReference type="InterPro" id="IPR011993">
    <property type="entry name" value="PH-like_dom_sf"/>
</dbReference>
<gene>
    <name evidence="8" type="ORF">ACEWY4_020629</name>
</gene>
<feature type="region of interest" description="Disordered" evidence="6">
    <location>
        <begin position="1164"/>
        <end position="1268"/>
    </location>
</feature>
<dbReference type="InterPro" id="IPR018159">
    <property type="entry name" value="Spectrin/alpha-actinin"/>
</dbReference>
<reference evidence="8 9" key="1">
    <citation type="submission" date="2024-09" db="EMBL/GenBank/DDBJ databases">
        <title>A chromosome-level genome assembly of Gray's grenadier anchovy, Coilia grayii.</title>
        <authorList>
            <person name="Fu Z."/>
        </authorList>
    </citation>
    <scope>NUCLEOTIDE SEQUENCE [LARGE SCALE GENOMIC DNA]</scope>
    <source>
        <strain evidence="8">G4</strain>
        <tissue evidence="8">Muscle</tissue>
    </source>
</reference>
<dbReference type="Pfam" id="PF00435">
    <property type="entry name" value="Spectrin"/>
    <property type="match status" value="1"/>
</dbReference>
<feature type="compositionally biased region" description="Low complexity" evidence="6">
    <location>
        <begin position="1729"/>
        <end position="1741"/>
    </location>
</feature>
<feature type="compositionally biased region" description="Polar residues" evidence="6">
    <location>
        <begin position="1080"/>
        <end position="1094"/>
    </location>
</feature>
<feature type="region of interest" description="Disordered" evidence="6">
    <location>
        <begin position="1452"/>
        <end position="1472"/>
    </location>
</feature>
<dbReference type="Gene3D" id="1.20.58.60">
    <property type="match status" value="3"/>
</dbReference>
<feature type="region of interest" description="Disordered" evidence="6">
    <location>
        <begin position="600"/>
        <end position="636"/>
    </location>
</feature>
<dbReference type="SMART" id="SM00233">
    <property type="entry name" value="PH"/>
    <property type="match status" value="1"/>
</dbReference>
<accession>A0ABD1J6P8</accession>
<feature type="coiled-coil region" evidence="5">
    <location>
        <begin position="344"/>
        <end position="378"/>
    </location>
</feature>
<dbReference type="SUPFAM" id="SSF50729">
    <property type="entry name" value="PH domain-like"/>
    <property type="match status" value="1"/>
</dbReference>
<dbReference type="InterPro" id="IPR001605">
    <property type="entry name" value="PH_dom-spectrin-type"/>
</dbReference>
<feature type="compositionally biased region" description="Low complexity" evidence="6">
    <location>
        <begin position="1165"/>
        <end position="1237"/>
    </location>
</feature>
<feature type="domain" description="PH" evidence="7">
    <location>
        <begin position="1523"/>
        <end position="1631"/>
    </location>
</feature>
<proteinExistence type="inferred from homology"/>
<protein>
    <recommendedName>
        <fullName evidence="7">PH domain-containing protein</fullName>
    </recommendedName>
</protein>
<feature type="region of interest" description="Disordered" evidence="6">
    <location>
        <begin position="707"/>
        <end position="839"/>
    </location>
</feature>
<evidence type="ECO:0000256" key="6">
    <source>
        <dbReference type="SAM" id="MobiDB-lite"/>
    </source>
</evidence>
<feature type="compositionally biased region" description="Polar residues" evidence="6">
    <location>
        <begin position="734"/>
        <end position="745"/>
    </location>
</feature>
<dbReference type="PANTHER" id="PTHR11915">
    <property type="entry name" value="SPECTRIN/FILAMIN RELATED CYTOSKELETAL PROTEIN"/>
    <property type="match status" value="1"/>
</dbReference>
<feature type="region of interest" description="Disordered" evidence="6">
    <location>
        <begin position="1044"/>
        <end position="1094"/>
    </location>
</feature>
<feature type="compositionally biased region" description="Basic and acidic residues" evidence="6">
    <location>
        <begin position="1060"/>
        <end position="1070"/>
    </location>
</feature>
<evidence type="ECO:0000256" key="2">
    <source>
        <dbReference type="ARBA" id="ARBA00022467"/>
    </source>
</evidence>
<feature type="region of interest" description="Disordered" evidence="6">
    <location>
        <begin position="1729"/>
        <end position="1776"/>
    </location>
</feature>